<dbReference type="PANTHER" id="PTHR44196">
    <property type="entry name" value="DEHYDROGENASE/REDUCTASE SDR FAMILY MEMBER 7B"/>
    <property type="match status" value="1"/>
</dbReference>
<dbReference type="SUPFAM" id="SSF51735">
    <property type="entry name" value="NAD(P)-binding Rossmann-fold domains"/>
    <property type="match status" value="1"/>
</dbReference>
<dbReference type="GO" id="GO:0016020">
    <property type="term" value="C:membrane"/>
    <property type="evidence" value="ECO:0007669"/>
    <property type="project" value="TreeGrafter"/>
</dbReference>
<dbReference type="EMBL" id="VSSQ01000150">
    <property type="protein sequence ID" value="MPL81497.1"/>
    <property type="molecule type" value="Genomic_DNA"/>
</dbReference>
<protein>
    <submittedName>
        <fullName evidence="4">Putative oxidoreductase</fullName>
        <ecNumber evidence="4">1.-.-.-</ecNumber>
    </submittedName>
</protein>
<evidence type="ECO:0000256" key="3">
    <source>
        <dbReference type="SAM" id="Phobius"/>
    </source>
</evidence>
<evidence type="ECO:0000256" key="2">
    <source>
        <dbReference type="ARBA" id="ARBA00023002"/>
    </source>
</evidence>
<reference evidence="4" key="1">
    <citation type="submission" date="2019-08" db="EMBL/GenBank/DDBJ databases">
        <authorList>
            <person name="Kucharzyk K."/>
            <person name="Murdoch R.W."/>
            <person name="Higgins S."/>
            <person name="Loffler F."/>
        </authorList>
    </citation>
    <scope>NUCLEOTIDE SEQUENCE</scope>
</reference>
<dbReference type="GO" id="GO:0016491">
    <property type="term" value="F:oxidoreductase activity"/>
    <property type="evidence" value="ECO:0007669"/>
    <property type="project" value="UniProtKB-KW"/>
</dbReference>
<dbReference type="Gene3D" id="3.40.50.720">
    <property type="entry name" value="NAD(P)-binding Rossmann-like Domain"/>
    <property type="match status" value="1"/>
</dbReference>
<dbReference type="PANTHER" id="PTHR44196:SF3">
    <property type="entry name" value="SHORT CHAIN DEHYDROGENASE FAMILY PROTEIN"/>
    <property type="match status" value="1"/>
</dbReference>
<organism evidence="4">
    <name type="scientific">bioreactor metagenome</name>
    <dbReference type="NCBI Taxonomy" id="1076179"/>
    <lineage>
        <taxon>unclassified sequences</taxon>
        <taxon>metagenomes</taxon>
        <taxon>ecological metagenomes</taxon>
    </lineage>
</organism>
<gene>
    <name evidence="4" type="ORF">SDC9_27417</name>
</gene>
<dbReference type="PRINTS" id="PR00081">
    <property type="entry name" value="GDHRDH"/>
</dbReference>
<sequence length="239" mass="26841">MNKVIIIGASSGIGRELAKHYINAGFIVGIAARRENLLEELKAINPSKVFFKKMDTSKPSAKEELLELIEMTGGMDKFIYCSGTGYVNKELELEKEVRTVEVNVYGFTQLVNVAYHYFQEKGKGHIIGISSVAGLRTFSTSPSYSASKRYNIMYLKAISQLSKQKKENIKTTTILPGFIKTDLIKNRNYPLTTSLEKGGELIFKAIQKEKKVAFCPSYWGFISGLMLLIPSYIWGKIIK</sequence>
<dbReference type="InterPro" id="IPR036291">
    <property type="entry name" value="NAD(P)-bd_dom_sf"/>
</dbReference>
<dbReference type="Pfam" id="PF00106">
    <property type="entry name" value="adh_short"/>
    <property type="match status" value="1"/>
</dbReference>
<keyword evidence="3" id="KW-0472">Membrane</keyword>
<comment type="similarity">
    <text evidence="1">Belongs to the short-chain dehydrogenases/reductases (SDR) family.</text>
</comment>
<feature type="transmembrane region" description="Helical" evidence="3">
    <location>
        <begin position="217"/>
        <end position="235"/>
    </location>
</feature>
<accession>A0A644UR43</accession>
<evidence type="ECO:0000313" key="4">
    <source>
        <dbReference type="EMBL" id="MPL81497.1"/>
    </source>
</evidence>
<keyword evidence="2 4" id="KW-0560">Oxidoreductase</keyword>
<proteinExistence type="inferred from homology"/>
<evidence type="ECO:0000256" key="1">
    <source>
        <dbReference type="ARBA" id="ARBA00006484"/>
    </source>
</evidence>
<keyword evidence="3" id="KW-0812">Transmembrane</keyword>
<dbReference type="AlphaFoldDB" id="A0A644UR43"/>
<keyword evidence="3" id="KW-1133">Transmembrane helix</keyword>
<dbReference type="InterPro" id="IPR002347">
    <property type="entry name" value="SDR_fam"/>
</dbReference>
<name>A0A644UR43_9ZZZZ</name>
<comment type="caution">
    <text evidence="4">The sequence shown here is derived from an EMBL/GenBank/DDBJ whole genome shotgun (WGS) entry which is preliminary data.</text>
</comment>
<dbReference type="EC" id="1.-.-.-" evidence="4"/>